<evidence type="ECO:0000256" key="1">
    <source>
        <dbReference type="SAM" id="MobiDB-lite"/>
    </source>
</evidence>
<accession>A0A3N4M3Q6</accession>
<protein>
    <submittedName>
        <fullName evidence="2">Uncharacterized protein</fullName>
    </submittedName>
</protein>
<dbReference type="OrthoDB" id="5378801at2759"/>
<evidence type="ECO:0000313" key="3">
    <source>
        <dbReference type="Proteomes" id="UP000267821"/>
    </source>
</evidence>
<evidence type="ECO:0000313" key="2">
    <source>
        <dbReference type="EMBL" id="RPB29680.1"/>
    </source>
</evidence>
<feature type="region of interest" description="Disordered" evidence="1">
    <location>
        <begin position="47"/>
        <end position="80"/>
    </location>
</feature>
<feature type="compositionally biased region" description="Low complexity" evidence="1">
    <location>
        <begin position="57"/>
        <end position="67"/>
    </location>
</feature>
<dbReference type="Proteomes" id="UP000267821">
    <property type="component" value="Unassembled WGS sequence"/>
</dbReference>
<gene>
    <name evidence="2" type="ORF">L211DRAFT_873161</name>
</gene>
<sequence>MSFFTSSFHPFQFATQITQEDFTASSSPESTILDILNDEGAPLLVSSDTATKRNSSRRASTSSCSNSDTGLDVTTPMDMDDVNFISPRDQGRLKHRTSIRHVVRSTHDSATNQHVRVYGIEISEYEGYSPGEDMQDQETETVLVNLSPAAEVSRAIMTNTNINLKLVAAGAKESFKYRVTTKVEVKTWIRQAAFIHDDELQCYIRRNE</sequence>
<proteinExistence type="predicted"/>
<dbReference type="AlphaFoldDB" id="A0A3N4M3Q6"/>
<keyword evidence="3" id="KW-1185">Reference proteome</keyword>
<dbReference type="InParanoid" id="A0A3N4M3Q6"/>
<organism evidence="2 3">
    <name type="scientific">Terfezia boudieri ATCC MYA-4762</name>
    <dbReference type="NCBI Taxonomy" id="1051890"/>
    <lineage>
        <taxon>Eukaryota</taxon>
        <taxon>Fungi</taxon>
        <taxon>Dikarya</taxon>
        <taxon>Ascomycota</taxon>
        <taxon>Pezizomycotina</taxon>
        <taxon>Pezizomycetes</taxon>
        <taxon>Pezizales</taxon>
        <taxon>Pezizaceae</taxon>
        <taxon>Terfezia</taxon>
    </lineage>
</organism>
<dbReference type="EMBL" id="ML121527">
    <property type="protein sequence ID" value="RPB29680.1"/>
    <property type="molecule type" value="Genomic_DNA"/>
</dbReference>
<name>A0A3N4M3Q6_9PEZI</name>
<reference evidence="2 3" key="1">
    <citation type="journal article" date="2018" name="Nat. Ecol. Evol.">
        <title>Pezizomycetes genomes reveal the molecular basis of ectomycorrhizal truffle lifestyle.</title>
        <authorList>
            <person name="Murat C."/>
            <person name="Payen T."/>
            <person name="Noel B."/>
            <person name="Kuo A."/>
            <person name="Morin E."/>
            <person name="Chen J."/>
            <person name="Kohler A."/>
            <person name="Krizsan K."/>
            <person name="Balestrini R."/>
            <person name="Da Silva C."/>
            <person name="Montanini B."/>
            <person name="Hainaut M."/>
            <person name="Levati E."/>
            <person name="Barry K.W."/>
            <person name="Belfiori B."/>
            <person name="Cichocki N."/>
            <person name="Clum A."/>
            <person name="Dockter R.B."/>
            <person name="Fauchery L."/>
            <person name="Guy J."/>
            <person name="Iotti M."/>
            <person name="Le Tacon F."/>
            <person name="Lindquist E.A."/>
            <person name="Lipzen A."/>
            <person name="Malagnac F."/>
            <person name="Mello A."/>
            <person name="Molinier V."/>
            <person name="Miyauchi S."/>
            <person name="Poulain J."/>
            <person name="Riccioni C."/>
            <person name="Rubini A."/>
            <person name="Sitrit Y."/>
            <person name="Splivallo R."/>
            <person name="Traeger S."/>
            <person name="Wang M."/>
            <person name="Zifcakova L."/>
            <person name="Wipf D."/>
            <person name="Zambonelli A."/>
            <person name="Paolocci F."/>
            <person name="Nowrousian M."/>
            <person name="Ottonello S."/>
            <person name="Baldrian P."/>
            <person name="Spatafora J.W."/>
            <person name="Henrissat B."/>
            <person name="Nagy L.G."/>
            <person name="Aury J.M."/>
            <person name="Wincker P."/>
            <person name="Grigoriev I.V."/>
            <person name="Bonfante P."/>
            <person name="Martin F.M."/>
        </authorList>
    </citation>
    <scope>NUCLEOTIDE SEQUENCE [LARGE SCALE GENOMIC DNA]</scope>
    <source>
        <strain evidence="2 3">ATCC MYA-4762</strain>
    </source>
</reference>